<dbReference type="Proteomes" id="UP000828390">
    <property type="component" value="Unassembled WGS sequence"/>
</dbReference>
<keyword evidence="2" id="KW-1185">Reference proteome</keyword>
<protein>
    <submittedName>
        <fullName evidence="1">Uncharacterized protein</fullName>
    </submittedName>
</protein>
<proteinExistence type="predicted"/>
<evidence type="ECO:0000313" key="1">
    <source>
        <dbReference type="EMBL" id="KAH3889290.1"/>
    </source>
</evidence>
<accession>A0A9D4S3L4</accession>
<dbReference type="EMBL" id="JAIWYP010000001">
    <property type="protein sequence ID" value="KAH3889290.1"/>
    <property type="molecule type" value="Genomic_DNA"/>
</dbReference>
<name>A0A9D4S3L4_DREPO</name>
<evidence type="ECO:0000313" key="2">
    <source>
        <dbReference type="Proteomes" id="UP000828390"/>
    </source>
</evidence>
<comment type="caution">
    <text evidence="1">The sequence shown here is derived from an EMBL/GenBank/DDBJ whole genome shotgun (WGS) entry which is preliminary data.</text>
</comment>
<reference evidence="1" key="2">
    <citation type="submission" date="2020-11" db="EMBL/GenBank/DDBJ databases">
        <authorList>
            <person name="McCartney M.A."/>
            <person name="Auch B."/>
            <person name="Kono T."/>
            <person name="Mallez S."/>
            <person name="Becker A."/>
            <person name="Gohl D.M."/>
            <person name="Silverstein K.A.T."/>
            <person name="Koren S."/>
            <person name="Bechman K.B."/>
            <person name="Herman A."/>
            <person name="Abrahante J.E."/>
            <person name="Garbe J."/>
        </authorList>
    </citation>
    <scope>NUCLEOTIDE SEQUENCE</scope>
    <source>
        <strain evidence="1">Duluth1</strain>
        <tissue evidence="1">Whole animal</tissue>
    </source>
</reference>
<organism evidence="1 2">
    <name type="scientific">Dreissena polymorpha</name>
    <name type="common">Zebra mussel</name>
    <name type="synonym">Mytilus polymorpha</name>
    <dbReference type="NCBI Taxonomy" id="45954"/>
    <lineage>
        <taxon>Eukaryota</taxon>
        <taxon>Metazoa</taxon>
        <taxon>Spiralia</taxon>
        <taxon>Lophotrochozoa</taxon>
        <taxon>Mollusca</taxon>
        <taxon>Bivalvia</taxon>
        <taxon>Autobranchia</taxon>
        <taxon>Heteroconchia</taxon>
        <taxon>Euheterodonta</taxon>
        <taxon>Imparidentia</taxon>
        <taxon>Neoheterodontei</taxon>
        <taxon>Myida</taxon>
        <taxon>Dreissenoidea</taxon>
        <taxon>Dreissenidae</taxon>
        <taxon>Dreissena</taxon>
    </lineage>
</organism>
<reference evidence="1" key="1">
    <citation type="journal article" date="2019" name="bioRxiv">
        <title>The Genome of the Zebra Mussel, Dreissena polymorpha: A Resource for Invasive Species Research.</title>
        <authorList>
            <person name="McCartney M.A."/>
            <person name="Auch B."/>
            <person name="Kono T."/>
            <person name="Mallez S."/>
            <person name="Zhang Y."/>
            <person name="Obille A."/>
            <person name="Becker A."/>
            <person name="Abrahante J.E."/>
            <person name="Garbe J."/>
            <person name="Badalamenti J.P."/>
            <person name="Herman A."/>
            <person name="Mangelson H."/>
            <person name="Liachko I."/>
            <person name="Sullivan S."/>
            <person name="Sone E.D."/>
            <person name="Koren S."/>
            <person name="Silverstein K.A.T."/>
            <person name="Beckman K.B."/>
            <person name="Gohl D.M."/>
        </authorList>
    </citation>
    <scope>NUCLEOTIDE SEQUENCE</scope>
    <source>
        <strain evidence="1">Duluth1</strain>
        <tissue evidence="1">Whole animal</tissue>
    </source>
</reference>
<dbReference type="AlphaFoldDB" id="A0A9D4S3L4"/>
<gene>
    <name evidence="1" type="ORF">DPMN_013343</name>
</gene>
<sequence length="73" mass="7920">MSLMQNAASLQPHKPANWRYTTILRPRTCGNRILKAFANSLDPGEAPQNVASHQDPNSEATASVCLSVATTLR</sequence>